<dbReference type="AlphaFoldDB" id="A0A0B7A8T6"/>
<organism evidence="1">
    <name type="scientific">Arion vulgaris</name>
    <dbReference type="NCBI Taxonomy" id="1028688"/>
    <lineage>
        <taxon>Eukaryota</taxon>
        <taxon>Metazoa</taxon>
        <taxon>Spiralia</taxon>
        <taxon>Lophotrochozoa</taxon>
        <taxon>Mollusca</taxon>
        <taxon>Gastropoda</taxon>
        <taxon>Heterobranchia</taxon>
        <taxon>Euthyneura</taxon>
        <taxon>Panpulmonata</taxon>
        <taxon>Eupulmonata</taxon>
        <taxon>Stylommatophora</taxon>
        <taxon>Helicina</taxon>
        <taxon>Arionoidea</taxon>
        <taxon>Arionidae</taxon>
        <taxon>Arion</taxon>
    </lineage>
</organism>
<accession>A0A0B7A8T6</accession>
<dbReference type="EMBL" id="HACG01030212">
    <property type="protein sequence ID" value="CEK77077.1"/>
    <property type="molecule type" value="Transcribed_RNA"/>
</dbReference>
<reference evidence="1" key="1">
    <citation type="submission" date="2014-12" db="EMBL/GenBank/DDBJ databases">
        <title>Insight into the proteome of Arion vulgaris.</title>
        <authorList>
            <person name="Aradska J."/>
            <person name="Bulat T."/>
            <person name="Smidak R."/>
            <person name="Sarate P."/>
            <person name="Gangsoo J."/>
            <person name="Sialana F."/>
            <person name="Bilban M."/>
            <person name="Lubec G."/>
        </authorList>
    </citation>
    <scope>NUCLEOTIDE SEQUENCE</scope>
    <source>
        <tissue evidence="1">Skin</tissue>
    </source>
</reference>
<sequence>MVKLVGLDDTMWRWPQALDSEKNLIDRRGVCTRQLYTAPVAEMLERSNALKLVSKGLSSPSELIVQGNIRNAEKFHSFWTHSSLPAFYFDGNEEGCISTWTSCIIFYRRLYMFGESKIFVYNYVTKAPRKICLKTKIYGLKSLVFNEKRIVALCEAQTICVIPNIASEKPVEVFKDKLRTEATKIKMVGDMVIVLFYDGILETSQVVTDENNMVSFTKWHVLMGQNAECFPGYVNAITDFDIQGQLFSAILANGEMFLSHFESLDHDSLERNVHSHFKIPITFDASYLTRMTMDVDGDIKLAVVETLGYAPLAQLHMLYADK</sequence>
<name>A0A0B7A8T6_9EUPU</name>
<protein>
    <submittedName>
        <fullName evidence="1">Uncharacterized protein</fullName>
    </submittedName>
</protein>
<proteinExistence type="predicted"/>
<gene>
    <name evidence="1" type="primary">ORF102906</name>
</gene>
<evidence type="ECO:0000313" key="1">
    <source>
        <dbReference type="EMBL" id="CEK77077.1"/>
    </source>
</evidence>